<dbReference type="AlphaFoldDB" id="K6W6A8"/>
<evidence type="ECO:0000256" key="8">
    <source>
        <dbReference type="ARBA" id="ARBA00025737"/>
    </source>
</evidence>
<evidence type="ECO:0000259" key="11">
    <source>
        <dbReference type="Pfam" id="PF20628"/>
    </source>
</evidence>
<evidence type="ECO:0000256" key="9">
    <source>
        <dbReference type="SAM" id="MobiDB-lite"/>
    </source>
</evidence>
<keyword evidence="6" id="KW-0560">Oxidoreductase</keyword>
<name>K6W6A8_9MICO</name>
<keyword evidence="13" id="KW-1185">Reference proteome</keyword>
<evidence type="ECO:0000259" key="10">
    <source>
        <dbReference type="Pfam" id="PF04261"/>
    </source>
</evidence>
<keyword evidence="2 12" id="KW-0575">Peroxidase</keyword>
<reference evidence="12 13" key="1">
    <citation type="submission" date="2012-08" db="EMBL/GenBank/DDBJ databases">
        <title>Whole genome shotgun sequence of Kineosphaera limosa NBRC 100340.</title>
        <authorList>
            <person name="Yoshida I."/>
            <person name="Isaki S."/>
            <person name="Hosoyama A."/>
            <person name="Tsuchikane K."/>
            <person name="Katsumata H."/>
            <person name="Ando Y."/>
            <person name="Ohji S."/>
            <person name="Hamada M."/>
            <person name="Tamura T."/>
            <person name="Yamazoe A."/>
            <person name="Yamazaki S."/>
            <person name="Fujita N."/>
        </authorList>
    </citation>
    <scope>NUCLEOTIDE SEQUENCE [LARGE SCALE GENOMIC DNA]</scope>
    <source>
        <strain evidence="12 13">NBRC 100340</strain>
    </source>
</reference>
<comment type="similarity">
    <text evidence="8">Belongs to the DyP-type peroxidase family.</text>
</comment>
<feature type="domain" description="Dyp-type peroxidase C-terminal" evidence="11">
    <location>
        <begin position="172"/>
        <end position="351"/>
    </location>
</feature>
<evidence type="ECO:0000256" key="1">
    <source>
        <dbReference type="ARBA" id="ARBA00001970"/>
    </source>
</evidence>
<dbReference type="InterPro" id="IPR048327">
    <property type="entry name" value="Dyp_perox_N"/>
</dbReference>
<dbReference type="SUPFAM" id="SSF54909">
    <property type="entry name" value="Dimeric alpha+beta barrel"/>
    <property type="match status" value="1"/>
</dbReference>
<dbReference type="GO" id="GO:0004601">
    <property type="term" value="F:peroxidase activity"/>
    <property type="evidence" value="ECO:0007669"/>
    <property type="project" value="UniProtKB-KW"/>
</dbReference>
<dbReference type="PROSITE" id="PS51404">
    <property type="entry name" value="DYP_PEROXIDASE"/>
    <property type="match status" value="1"/>
</dbReference>
<evidence type="ECO:0000256" key="3">
    <source>
        <dbReference type="ARBA" id="ARBA00022617"/>
    </source>
</evidence>
<protein>
    <submittedName>
        <fullName evidence="12">Putative peroxidase</fullName>
    </submittedName>
</protein>
<dbReference type="EMBL" id="BAHD01000010">
    <property type="protein sequence ID" value="GAB94720.1"/>
    <property type="molecule type" value="Genomic_DNA"/>
</dbReference>
<dbReference type="PANTHER" id="PTHR30521">
    <property type="entry name" value="DEFERROCHELATASE/PEROXIDASE"/>
    <property type="match status" value="1"/>
</dbReference>
<comment type="cofactor">
    <cofactor evidence="1">
        <name>heme b</name>
        <dbReference type="ChEBI" id="CHEBI:60344"/>
    </cofactor>
</comment>
<dbReference type="InterPro" id="IPR048328">
    <property type="entry name" value="Dyp_perox_C"/>
</dbReference>
<keyword evidence="3" id="KW-0349">Heme</keyword>
<dbReference type="eggNOG" id="COG2837">
    <property type="taxonomic scope" value="Bacteria"/>
</dbReference>
<feature type="domain" description="Dyp-type peroxidase N-terminal" evidence="10">
    <location>
        <begin position="15"/>
        <end position="157"/>
    </location>
</feature>
<evidence type="ECO:0000313" key="12">
    <source>
        <dbReference type="EMBL" id="GAB94720.1"/>
    </source>
</evidence>
<evidence type="ECO:0000256" key="2">
    <source>
        <dbReference type="ARBA" id="ARBA00022559"/>
    </source>
</evidence>
<gene>
    <name evidence="12" type="ORF">KILIM_010_00510</name>
</gene>
<dbReference type="Pfam" id="PF04261">
    <property type="entry name" value="Dyp_perox_N"/>
    <property type="match status" value="1"/>
</dbReference>
<dbReference type="RefSeq" id="WP_006591252.1">
    <property type="nucleotide sequence ID" value="NZ_BAHD01000010.1"/>
</dbReference>
<dbReference type="GO" id="GO:0020037">
    <property type="term" value="F:heme binding"/>
    <property type="evidence" value="ECO:0007669"/>
    <property type="project" value="InterPro"/>
</dbReference>
<dbReference type="NCBIfam" id="TIGR01413">
    <property type="entry name" value="Dyp_perox_fam"/>
    <property type="match status" value="1"/>
</dbReference>
<dbReference type="Pfam" id="PF20628">
    <property type="entry name" value="Dyp_perox_C"/>
    <property type="match status" value="1"/>
</dbReference>
<dbReference type="InterPro" id="IPR011008">
    <property type="entry name" value="Dimeric_a/b-barrel"/>
</dbReference>
<evidence type="ECO:0000256" key="7">
    <source>
        <dbReference type="ARBA" id="ARBA00023004"/>
    </source>
</evidence>
<dbReference type="GO" id="GO:0046872">
    <property type="term" value="F:metal ion binding"/>
    <property type="evidence" value="ECO:0007669"/>
    <property type="project" value="UniProtKB-KW"/>
</dbReference>
<dbReference type="InterPro" id="IPR006314">
    <property type="entry name" value="Dyp_peroxidase"/>
</dbReference>
<evidence type="ECO:0000256" key="4">
    <source>
        <dbReference type="ARBA" id="ARBA00022723"/>
    </source>
</evidence>
<evidence type="ECO:0000313" key="13">
    <source>
        <dbReference type="Proteomes" id="UP000008366"/>
    </source>
</evidence>
<evidence type="ECO:0000256" key="5">
    <source>
        <dbReference type="ARBA" id="ARBA00022729"/>
    </source>
</evidence>
<dbReference type="GO" id="GO:0005829">
    <property type="term" value="C:cytosol"/>
    <property type="evidence" value="ECO:0007669"/>
    <property type="project" value="TreeGrafter"/>
</dbReference>
<organism evidence="12 13">
    <name type="scientific">Kineosphaera limosa NBRC 100340</name>
    <dbReference type="NCBI Taxonomy" id="1184609"/>
    <lineage>
        <taxon>Bacteria</taxon>
        <taxon>Bacillati</taxon>
        <taxon>Actinomycetota</taxon>
        <taxon>Actinomycetes</taxon>
        <taxon>Micrococcales</taxon>
        <taxon>Dermatophilaceae</taxon>
        <taxon>Kineosphaera</taxon>
    </lineage>
</organism>
<evidence type="ECO:0000256" key="6">
    <source>
        <dbReference type="ARBA" id="ARBA00023002"/>
    </source>
</evidence>
<dbReference type="STRING" id="1184609.KILIM_010_00510"/>
<keyword evidence="7" id="KW-0408">Iron</keyword>
<proteinExistence type="inferred from homology"/>
<keyword evidence="5" id="KW-0732">Signal</keyword>
<accession>K6W6A8</accession>
<sequence>MSATPVMVPFYGEHQAGITTRQKAHVSFVGLDLLPGTDSRDLAGVLAMLTDDAARLCSGRPPLGALEASSAAAVAGLTVTFGFGPGLFAAAGVAQRCPEGVRSLPAFATDRLDRRWGQTDLLLQLCSDDPTGLAYAQRRLLRDAAHVCELRWVQRGFATTGHEPGEPDDASPRNLLGMRDGSANERDPAQVASVAWCAGPGPMAGGTQLVLRRIRLDLERWDDVDTAAKEMAFGRRVADGSPLSSPAGTSEFTVVDRTASDDQGFTVVPPNSHAARAQARSGSERMLRRGYNYDDGPGADGQRDAGQLFAAYQADIGAAFVPVQRRLAQADALNTWSTHVGSAVYAVPPGAAPGEWVGQALLT</sequence>
<dbReference type="PANTHER" id="PTHR30521:SF4">
    <property type="entry name" value="DEFERROCHELATASE"/>
    <property type="match status" value="1"/>
</dbReference>
<feature type="region of interest" description="Disordered" evidence="9">
    <location>
        <begin position="158"/>
        <end position="184"/>
    </location>
</feature>
<comment type="caution">
    <text evidence="12">The sequence shown here is derived from an EMBL/GenBank/DDBJ whole genome shotgun (WGS) entry which is preliminary data.</text>
</comment>
<keyword evidence="4" id="KW-0479">Metal-binding</keyword>
<dbReference type="Proteomes" id="UP000008366">
    <property type="component" value="Unassembled WGS sequence"/>
</dbReference>